<dbReference type="PANTHER" id="PTHR10094:SF25">
    <property type="entry name" value="SCP2 STEROL-BINDING DOMAIN-CONTAINING PROTEIN 1"/>
    <property type="match status" value="1"/>
</dbReference>
<gene>
    <name evidence="2" type="ORF">ACFPZ3_29005</name>
</gene>
<organism evidence="2 3">
    <name type="scientific">Nonomuraea insulae</name>
    <dbReference type="NCBI Taxonomy" id="1616787"/>
    <lineage>
        <taxon>Bacteria</taxon>
        <taxon>Bacillati</taxon>
        <taxon>Actinomycetota</taxon>
        <taxon>Actinomycetes</taxon>
        <taxon>Streptosporangiales</taxon>
        <taxon>Streptosporangiaceae</taxon>
        <taxon>Nonomuraea</taxon>
    </lineage>
</organism>
<dbReference type="InterPro" id="IPR036527">
    <property type="entry name" value="SCP2_sterol-bd_dom_sf"/>
</dbReference>
<name>A0ABW1CTW2_9ACTN</name>
<dbReference type="Pfam" id="PF02036">
    <property type="entry name" value="SCP2"/>
    <property type="match status" value="1"/>
</dbReference>
<dbReference type="RefSeq" id="WP_379517421.1">
    <property type="nucleotide sequence ID" value="NZ_JBHSPA010000031.1"/>
</dbReference>
<feature type="domain" description="SCP2" evidence="1">
    <location>
        <begin position="50"/>
        <end position="137"/>
    </location>
</feature>
<dbReference type="Proteomes" id="UP001596058">
    <property type="component" value="Unassembled WGS sequence"/>
</dbReference>
<sequence length="142" mass="15642">MSDARTRFEELRPVIDGGSRDELLTHIGDQPGGIDGVLGLVFELTPESFRAEKARKGEGTFQYEITTPEGPKFYHVSVDHGTCEVGQGQLDSPKVTIGIDVDDFLKLTTGKLAGPQAFMTGKMKVSGNTFFAIKWRDWFSTL</sequence>
<dbReference type="Gene3D" id="3.30.1050.10">
    <property type="entry name" value="SCP2 sterol-binding domain"/>
    <property type="match status" value="1"/>
</dbReference>
<dbReference type="SUPFAM" id="SSF55718">
    <property type="entry name" value="SCP-like"/>
    <property type="match status" value="1"/>
</dbReference>
<dbReference type="EMBL" id="JBHSPA010000031">
    <property type="protein sequence ID" value="MFC5827921.1"/>
    <property type="molecule type" value="Genomic_DNA"/>
</dbReference>
<evidence type="ECO:0000313" key="3">
    <source>
        <dbReference type="Proteomes" id="UP001596058"/>
    </source>
</evidence>
<evidence type="ECO:0000313" key="2">
    <source>
        <dbReference type="EMBL" id="MFC5827921.1"/>
    </source>
</evidence>
<dbReference type="InterPro" id="IPR003033">
    <property type="entry name" value="SCP2_sterol-bd_dom"/>
</dbReference>
<comment type="caution">
    <text evidence="2">The sequence shown here is derived from an EMBL/GenBank/DDBJ whole genome shotgun (WGS) entry which is preliminary data.</text>
</comment>
<dbReference type="PANTHER" id="PTHR10094">
    <property type="entry name" value="STEROL CARRIER PROTEIN 2 SCP-2 FAMILY PROTEIN"/>
    <property type="match status" value="1"/>
</dbReference>
<protein>
    <submittedName>
        <fullName evidence="2">SCP2 sterol-binding domain-containing protein</fullName>
    </submittedName>
</protein>
<proteinExistence type="predicted"/>
<evidence type="ECO:0000259" key="1">
    <source>
        <dbReference type="Pfam" id="PF02036"/>
    </source>
</evidence>
<reference evidence="3" key="1">
    <citation type="journal article" date="2019" name="Int. J. Syst. Evol. Microbiol.">
        <title>The Global Catalogue of Microorganisms (GCM) 10K type strain sequencing project: providing services to taxonomists for standard genome sequencing and annotation.</title>
        <authorList>
            <consortium name="The Broad Institute Genomics Platform"/>
            <consortium name="The Broad Institute Genome Sequencing Center for Infectious Disease"/>
            <person name="Wu L."/>
            <person name="Ma J."/>
        </authorList>
    </citation>
    <scope>NUCLEOTIDE SEQUENCE [LARGE SCALE GENOMIC DNA]</scope>
    <source>
        <strain evidence="3">CCUG 53903</strain>
    </source>
</reference>
<keyword evidence="3" id="KW-1185">Reference proteome</keyword>
<accession>A0ABW1CTW2</accession>